<evidence type="ECO:0000259" key="1">
    <source>
        <dbReference type="Pfam" id="PF04542"/>
    </source>
</evidence>
<dbReference type="Proteomes" id="UP000235547">
    <property type="component" value="Unassembled WGS sequence"/>
</dbReference>
<dbReference type="SUPFAM" id="SSF88659">
    <property type="entry name" value="Sigma3 and sigma4 domains of RNA polymerase sigma factors"/>
    <property type="match status" value="1"/>
</dbReference>
<evidence type="ECO:0000313" key="4">
    <source>
        <dbReference type="Proteomes" id="UP000235547"/>
    </source>
</evidence>
<evidence type="ECO:0000313" key="3">
    <source>
        <dbReference type="EMBL" id="PMR81204.1"/>
    </source>
</evidence>
<gene>
    <name evidence="3" type="ORF">C1H70_05665</name>
</gene>
<dbReference type="GO" id="GO:0006352">
    <property type="term" value="P:DNA-templated transcription initiation"/>
    <property type="evidence" value="ECO:0007669"/>
    <property type="project" value="InterPro"/>
</dbReference>
<dbReference type="Pfam" id="PF04542">
    <property type="entry name" value="Sigma70_r2"/>
    <property type="match status" value="1"/>
</dbReference>
<organism evidence="3 4">
    <name type="scientific">Halomonas urumqiensis</name>
    <dbReference type="NCBI Taxonomy" id="1684789"/>
    <lineage>
        <taxon>Bacteria</taxon>
        <taxon>Pseudomonadati</taxon>
        <taxon>Pseudomonadota</taxon>
        <taxon>Gammaproteobacteria</taxon>
        <taxon>Oceanospirillales</taxon>
        <taxon>Halomonadaceae</taxon>
        <taxon>Halomonas</taxon>
    </lineage>
</organism>
<dbReference type="GO" id="GO:0003700">
    <property type="term" value="F:DNA-binding transcription factor activity"/>
    <property type="evidence" value="ECO:0007669"/>
    <property type="project" value="InterPro"/>
</dbReference>
<keyword evidence="4" id="KW-1185">Reference proteome</keyword>
<feature type="domain" description="RNA polymerase sigma-70 region 2" evidence="1">
    <location>
        <begin position="10"/>
        <end position="76"/>
    </location>
</feature>
<reference evidence="3 4" key="1">
    <citation type="submission" date="2018-01" db="EMBL/GenBank/DDBJ databases">
        <title>Halomonas endophytica sp. nov., isolated from storage liquid in the stems of Populus euphratica.</title>
        <authorList>
            <person name="Chen C."/>
        </authorList>
    </citation>
    <scope>NUCLEOTIDE SEQUENCE [LARGE SCALE GENOMIC DNA]</scope>
    <source>
        <strain evidence="3 4">BZ-SZ-XJ27</strain>
    </source>
</reference>
<dbReference type="InterPro" id="IPR013324">
    <property type="entry name" value="RNA_pol_sigma_r3/r4-like"/>
</dbReference>
<dbReference type="PANTHER" id="PTHR47756:SF2">
    <property type="entry name" value="BLL6612 PROTEIN"/>
    <property type="match status" value="1"/>
</dbReference>
<dbReference type="PANTHER" id="PTHR47756">
    <property type="entry name" value="BLL6612 PROTEIN-RELATED"/>
    <property type="match status" value="1"/>
</dbReference>
<dbReference type="Pfam" id="PF20239">
    <property type="entry name" value="DUF6596"/>
    <property type="match status" value="1"/>
</dbReference>
<dbReference type="InterPro" id="IPR007627">
    <property type="entry name" value="RNA_pol_sigma70_r2"/>
</dbReference>
<name>A0A2N7UL97_9GAMM</name>
<dbReference type="Gene3D" id="1.10.1740.10">
    <property type="match status" value="1"/>
</dbReference>
<protein>
    <submittedName>
        <fullName evidence="3">RNA polymerase subunit sigma-24</fullName>
    </submittedName>
</protein>
<evidence type="ECO:0000259" key="2">
    <source>
        <dbReference type="Pfam" id="PF20239"/>
    </source>
</evidence>
<comment type="caution">
    <text evidence="3">The sequence shown here is derived from an EMBL/GenBank/DDBJ whole genome shotgun (WGS) entry which is preliminary data.</text>
</comment>
<dbReference type="SUPFAM" id="SSF88946">
    <property type="entry name" value="Sigma2 domain of RNA polymerase sigma factors"/>
    <property type="match status" value="1"/>
</dbReference>
<dbReference type="InterPro" id="IPR046531">
    <property type="entry name" value="DUF6596"/>
</dbReference>
<accession>A0A2N7UL97</accession>
<feature type="domain" description="DUF6596" evidence="2">
    <location>
        <begin position="175"/>
        <end position="274"/>
    </location>
</feature>
<dbReference type="InterPro" id="IPR013325">
    <property type="entry name" value="RNA_pol_sigma_r2"/>
</dbReference>
<proteinExistence type="predicted"/>
<sequence length="407" mass="45641">MQVQASIESLYHRYAPRVRATLIRHLGDFDSAEDALHDAFAAAVNHWPEHGVPDDPLAWLIRVGHRRGIDQIRRRQTARRHAHLLITEEDDEPEPQPIADDPLRLLFTCCHPVLAMPDRLALTLREMAGLTTEQVANALLQKTASLAQRIVRAKRRIRDAGVPYETPDEAELPKRLPDVLGVIYLIFNEGYSRSDGDSVVDVHLADEAIDLAQSLARLLPHGEAFGLLALMLLHDARRAARQDAQGDLVPLEEQQRHLWDKAQIETGMHWLEQALALTPIAPYTLQASIAAVHAKAVDAESTDWRRIERLYEALYRCQPSPVIALNRAVAVAMSDTPDAGLALLDALSSHKQVVTYHLYHAALADLHRRAGHLTDARHAYHNALALCTQGPERRFLARRLAELDQTR</sequence>
<dbReference type="RefSeq" id="WP_102587380.1">
    <property type="nucleotide sequence ID" value="NZ_BNAE01000005.1"/>
</dbReference>
<dbReference type="OrthoDB" id="9780299at2"/>
<dbReference type="AlphaFoldDB" id="A0A2N7UL97"/>
<dbReference type="EMBL" id="PNRG01000010">
    <property type="protein sequence ID" value="PMR81204.1"/>
    <property type="molecule type" value="Genomic_DNA"/>
</dbReference>